<evidence type="ECO:0008006" key="3">
    <source>
        <dbReference type="Google" id="ProtNLM"/>
    </source>
</evidence>
<dbReference type="Pfam" id="PF24366">
    <property type="entry name" value="DUF7522"/>
    <property type="match status" value="1"/>
</dbReference>
<proteinExistence type="predicted"/>
<keyword evidence="2" id="KW-1185">Reference proteome</keyword>
<protein>
    <recommendedName>
        <fullName evidence="3">Bacterial sensory transduction regulator</fullName>
    </recommendedName>
</protein>
<comment type="caution">
    <text evidence="1">The sequence shown here is derived from an EMBL/GenBank/DDBJ whole genome shotgun (WGS) entry which is preliminary data.</text>
</comment>
<evidence type="ECO:0000313" key="1">
    <source>
        <dbReference type="EMBL" id="GAA0294546.1"/>
    </source>
</evidence>
<dbReference type="EMBL" id="BAAABL010000033">
    <property type="protein sequence ID" value="GAA0294546.1"/>
    <property type="molecule type" value="Genomic_DNA"/>
</dbReference>
<dbReference type="RefSeq" id="WP_211311694.1">
    <property type="nucleotide sequence ID" value="NZ_BAAABL010000033.1"/>
</dbReference>
<dbReference type="Proteomes" id="UP001500837">
    <property type="component" value="Unassembled WGS sequence"/>
</dbReference>
<organism evidence="1 2">
    <name type="scientific">Halarchaeum salinum</name>
    <dbReference type="NCBI Taxonomy" id="489912"/>
    <lineage>
        <taxon>Archaea</taxon>
        <taxon>Methanobacteriati</taxon>
        <taxon>Methanobacteriota</taxon>
        <taxon>Stenosarchaea group</taxon>
        <taxon>Halobacteria</taxon>
        <taxon>Halobacteriales</taxon>
        <taxon>Halobacteriaceae</taxon>
    </lineage>
</organism>
<accession>A0AAV3S4V3</accession>
<gene>
    <name evidence="1" type="ORF">GCM10009066_06270</name>
</gene>
<name>A0AAV3S4V3_9EURY</name>
<reference evidence="1 2" key="1">
    <citation type="journal article" date="2019" name="Int. J. Syst. Evol. Microbiol.">
        <title>The Global Catalogue of Microorganisms (GCM) 10K type strain sequencing project: providing services to taxonomists for standard genome sequencing and annotation.</title>
        <authorList>
            <consortium name="The Broad Institute Genomics Platform"/>
            <consortium name="The Broad Institute Genome Sequencing Center for Infectious Disease"/>
            <person name="Wu L."/>
            <person name="Ma J."/>
        </authorList>
    </citation>
    <scope>NUCLEOTIDE SEQUENCE [LARGE SCALE GENOMIC DNA]</scope>
    <source>
        <strain evidence="1 2">JCM 16330</strain>
    </source>
</reference>
<sequence length="147" mass="16703">MANEDAELEHDLLSEEARERLRIIARTALGDSLRSVTYFTHTDYEQVYLRSDLERDADLSAFIGAEWQSFQLTQDAYAGSELGEYDYTIRAFTNGYLLRVTTDREGVFLTTDGLTMTDVESCAAALEETLEHWREGNLGQSENADEE</sequence>
<dbReference type="AlphaFoldDB" id="A0AAV3S4V3"/>
<evidence type="ECO:0000313" key="2">
    <source>
        <dbReference type="Proteomes" id="UP001500837"/>
    </source>
</evidence>
<dbReference type="InterPro" id="IPR055944">
    <property type="entry name" value="DUF7522"/>
</dbReference>